<gene>
    <name evidence="13" type="ORF">GCM10023185_18230</name>
</gene>
<feature type="domain" description="TonB-dependent receptor plug" evidence="12">
    <location>
        <begin position="125"/>
        <end position="240"/>
    </location>
</feature>
<dbReference type="InterPro" id="IPR012910">
    <property type="entry name" value="Plug_dom"/>
</dbReference>
<keyword evidence="13" id="KW-0675">Receptor</keyword>
<evidence type="ECO:0000256" key="1">
    <source>
        <dbReference type="ARBA" id="ARBA00004571"/>
    </source>
</evidence>
<evidence type="ECO:0000256" key="3">
    <source>
        <dbReference type="ARBA" id="ARBA00022452"/>
    </source>
</evidence>
<dbReference type="Pfam" id="PF07715">
    <property type="entry name" value="Plug"/>
    <property type="match status" value="1"/>
</dbReference>
<dbReference type="Gene3D" id="2.170.130.10">
    <property type="entry name" value="TonB-dependent receptor, plug domain"/>
    <property type="match status" value="1"/>
</dbReference>
<comment type="caution">
    <text evidence="13">The sequence shown here is derived from an EMBL/GenBank/DDBJ whole genome shotgun (WGS) entry which is preliminary data.</text>
</comment>
<feature type="signal peptide" evidence="10">
    <location>
        <begin position="1"/>
        <end position="26"/>
    </location>
</feature>
<organism evidence="13 14">
    <name type="scientific">Hymenobacter saemangeumensis</name>
    <dbReference type="NCBI Taxonomy" id="1084522"/>
    <lineage>
        <taxon>Bacteria</taxon>
        <taxon>Pseudomonadati</taxon>
        <taxon>Bacteroidota</taxon>
        <taxon>Cytophagia</taxon>
        <taxon>Cytophagales</taxon>
        <taxon>Hymenobacteraceae</taxon>
        <taxon>Hymenobacter</taxon>
    </lineage>
</organism>
<keyword evidence="2 8" id="KW-0813">Transport</keyword>
<accession>A0ABP8IBZ9</accession>
<reference evidence="14" key="1">
    <citation type="journal article" date="2019" name="Int. J. Syst. Evol. Microbiol.">
        <title>The Global Catalogue of Microorganisms (GCM) 10K type strain sequencing project: providing services to taxonomists for standard genome sequencing and annotation.</title>
        <authorList>
            <consortium name="The Broad Institute Genomics Platform"/>
            <consortium name="The Broad Institute Genome Sequencing Center for Infectious Disease"/>
            <person name="Wu L."/>
            <person name="Ma J."/>
        </authorList>
    </citation>
    <scope>NUCLEOTIDE SEQUENCE [LARGE SCALE GENOMIC DNA]</scope>
    <source>
        <strain evidence="14">JCM 17923</strain>
    </source>
</reference>
<keyword evidence="10" id="KW-0732">Signal</keyword>
<dbReference type="Proteomes" id="UP001501153">
    <property type="component" value="Unassembled WGS sequence"/>
</dbReference>
<proteinExistence type="inferred from homology"/>
<evidence type="ECO:0000259" key="12">
    <source>
        <dbReference type="Pfam" id="PF07715"/>
    </source>
</evidence>
<keyword evidence="5 9" id="KW-0798">TonB box</keyword>
<dbReference type="InterPro" id="IPR039426">
    <property type="entry name" value="TonB-dep_rcpt-like"/>
</dbReference>
<dbReference type="SUPFAM" id="SSF49464">
    <property type="entry name" value="Carboxypeptidase regulatory domain-like"/>
    <property type="match status" value="1"/>
</dbReference>
<evidence type="ECO:0000256" key="2">
    <source>
        <dbReference type="ARBA" id="ARBA00022448"/>
    </source>
</evidence>
<protein>
    <submittedName>
        <fullName evidence="13">TonB-dependent receptor</fullName>
    </submittedName>
</protein>
<dbReference type="InterPro" id="IPR037066">
    <property type="entry name" value="Plug_dom_sf"/>
</dbReference>
<dbReference type="InterPro" id="IPR036942">
    <property type="entry name" value="Beta-barrel_TonB_sf"/>
</dbReference>
<evidence type="ECO:0000313" key="14">
    <source>
        <dbReference type="Proteomes" id="UP001501153"/>
    </source>
</evidence>
<keyword evidence="14" id="KW-1185">Reference proteome</keyword>
<name>A0ABP8IBZ9_9BACT</name>
<keyword evidence="7 8" id="KW-0998">Cell outer membrane</keyword>
<dbReference type="SUPFAM" id="SSF56935">
    <property type="entry name" value="Porins"/>
    <property type="match status" value="1"/>
</dbReference>
<evidence type="ECO:0000256" key="5">
    <source>
        <dbReference type="ARBA" id="ARBA00023077"/>
    </source>
</evidence>
<dbReference type="EMBL" id="BAABGZ010000018">
    <property type="protein sequence ID" value="GAA4355417.1"/>
    <property type="molecule type" value="Genomic_DNA"/>
</dbReference>
<keyword evidence="4 8" id="KW-0812">Transmembrane</keyword>
<dbReference type="RefSeq" id="WP_345235723.1">
    <property type="nucleotide sequence ID" value="NZ_BAABGZ010000018.1"/>
</dbReference>
<dbReference type="Gene3D" id="2.60.40.1120">
    <property type="entry name" value="Carboxypeptidase-like, regulatory domain"/>
    <property type="match status" value="1"/>
</dbReference>
<dbReference type="NCBIfam" id="TIGR04056">
    <property type="entry name" value="OMP_RagA_SusC"/>
    <property type="match status" value="1"/>
</dbReference>
<dbReference type="InterPro" id="IPR000531">
    <property type="entry name" value="Beta-barrel_TonB"/>
</dbReference>
<dbReference type="InterPro" id="IPR023996">
    <property type="entry name" value="TonB-dep_OMP_SusC/RagA"/>
</dbReference>
<dbReference type="InterPro" id="IPR008969">
    <property type="entry name" value="CarboxyPept-like_regulatory"/>
</dbReference>
<dbReference type="NCBIfam" id="TIGR04057">
    <property type="entry name" value="SusC_RagA_signa"/>
    <property type="match status" value="1"/>
</dbReference>
<evidence type="ECO:0000256" key="6">
    <source>
        <dbReference type="ARBA" id="ARBA00023136"/>
    </source>
</evidence>
<dbReference type="Gene3D" id="2.40.170.20">
    <property type="entry name" value="TonB-dependent receptor, beta-barrel domain"/>
    <property type="match status" value="1"/>
</dbReference>
<dbReference type="Pfam" id="PF13715">
    <property type="entry name" value="CarbopepD_reg_2"/>
    <property type="match status" value="1"/>
</dbReference>
<dbReference type="Pfam" id="PF00593">
    <property type="entry name" value="TonB_dep_Rec_b-barrel"/>
    <property type="match status" value="1"/>
</dbReference>
<evidence type="ECO:0000256" key="8">
    <source>
        <dbReference type="PROSITE-ProRule" id="PRU01360"/>
    </source>
</evidence>
<evidence type="ECO:0000259" key="11">
    <source>
        <dbReference type="Pfam" id="PF00593"/>
    </source>
</evidence>
<evidence type="ECO:0000256" key="4">
    <source>
        <dbReference type="ARBA" id="ARBA00022692"/>
    </source>
</evidence>
<evidence type="ECO:0000256" key="7">
    <source>
        <dbReference type="ARBA" id="ARBA00023237"/>
    </source>
</evidence>
<comment type="subcellular location">
    <subcellularLocation>
        <location evidence="1 8">Cell outer membrane</location>
        <topology evidence="1 8">Multi-pass membrane protein</topology>
    </subcellularLocation>
</comment>
<keyword evidence="3 8" id="KW-1134">Transmembrane beta strand</keyword>
<sequence length="998" mass="107945">MKHHYLAKLLFLLLFAGFGFPSGAFAQTGSVSGRVTDDANEGVPGATVLIEGTTIGGSSNVDGTYSIQNVPAGPQTLVISYVGYTTVRRPVSVVAGQNTEVSASLVENTTQLSEAVVVGYGTQRRQDVTGSITTVDERQFVKGQVTNPEQLIQGKVAGVQITTGGGAPGAGSQILIRGGSSLAASNAPLIVIDGVPVDNSGLAGSSNPLSLINPNDIESVTVLKDASATAIYGSRASNGVIIVTTKRGLAGEKMRLNVSTQNSLATIAKYADVLSADEFRTLVNERGTSGQKASLGNASTDWQKEIYRTAFTTDNNVSLMGSAGKTPFRVSVGHLRQEGLLKNNDLTRFSGSVGVTPMLLDDNLRIDINLKGSVIDNNFSDQGAVGNAVRFDPTQPIRSSDPRYAPYGGYVEFLETGGSGNLNNLSPRNPVSLIEQRRDRSTVRRSIGNIQLDYKLPFLSGLSANLNLGYDVQRGNGTTFVPATAASAFGQRGVNNEYRQDLNNTLLEAFAKYTKTVGVGRMELLGGYSWQKFQNRGYIFPNRRADGSVFQESSLTYTNQDQALNQYVLLGFFGRANYNIADKYLLTATFRADGSSRFPNNKWGYFPSGAVAWRIKGEDFLKNSTAISDLKLRLGYGQTGQQDVGSFYPGVPTLTLSTLTSQYQIGSGANGFVRTLRSDQYNPNIKWETTTTYNLGLDYGFASGRVYGSVDFYQRDTKDLLNFLPIGPLEGLSNGGTFNVGSLTNKGVEFVTNLDAVRGDKFNLTVNFNATYNRNRITKLTRSDAANDVGQQTGGISGGVGNNIQVNTVGFPTQSFYVAQQVYGQDGNPVEGIYVDRNGDNTISSLDYYRYKSARPDYILGGGANLTYGKASLAFTLRSNIGNYVYNNVRSESFYDQSTTGFAVNRNREVLRSNFGTAQYFSDYFVENASFLRMENITVGYNFGSLVKENTNLNLTFAVQNAFIITKYKGIDPEIIGGIDQTIYPRPRTFTVGLNVGF</sequence>
<evidence type="ECO:0000256" key="9">
    <source>
        <dbReference type="RuleBase" id="RU003357"/>
    </source>
</evidence>
<comment type="similarity">
    <text evidence="8 9">Belongs to the TonB-dependent receptor family.</text>
</comment>
<feature type="chain" id="PRO_5045086180" evidence="10">
    <location>
        <begin position="27"/>
        <end position="998"/>
    </location>
</feature>
<keyword evidence="6 8" id="KW-0472">Membrane</keyword>
<evidence type="ECO:0000313" key="13">
    <source>
        <dbReference type="EMBL" id="GAA4355417.1"/>
    </source>
</evidence>
<dbReference type="InterPro" id="IPR023997">
    <property type="entry name" value="TonB-dep_OMP_SusC/RagA_CS"/>
</dbReference>
<evidence type="ECO:0000256" key="10">
    <source>
        <dbReference type="SAM" id="SignalP"/>
    </source>
</evidence>
<dbReference type="PROSITE" id="PS52016">
    <property type="entry name" value="TONB_DEPENDENT_REC_3"/>
    <property type="match status" value="1"/>
</dbReference>
<feature type="domain" description="TonB-dependent receptor-like beta-barrel" evidence="11">
    <location>
        <begin position="399"/>
        <end position="961"/>
    </location>
</feature>